<protein>
    <submittedName>
        <fullName evidence="1">10045_t:CDS:1</fullName>
    </submittedName>
</protein>
<dbReference type="InterPro" id="IPR011990">
    <property type="entry name" value="TPR-like_helical_dom_sf"/>
</dbReference>
<dbReference type="EMBL" id="CAJVPL010001944">
    <property type="protein sequence ID" value="CAG8593496.1"/>
    <property type="molecule type" value="Genomic_DNA"/>
</dbReference>
<dbReference type="SUPFAM" id="SSF81901">
    <property type="entry name" value="HCP-like"/>
    <property type="match status" value="1"/>
</dbReference>
<comment type="caution">
    <text evidence="1">The sequence shown here is derived from an EMBL/GenBank/DDBJ whole genome shotgun (WGS) entry which is preliminary data.</text>
</comment>
<accession>A0A9N9C9X9</accession>
<feature type="non-terminal residue" evidence="1">
    <location>
        <position position="1"/>
    </location>
</feature>
<evidence type="ECO:0000313" key="2">
    <source>
        <dbReference type="Proteomes" id="UP000789831"/>
    </source>
</evidence>
<dbReference type="Proteomes" id="UP000789831">
    <property type="component" value="Unassembled WGS sequence"/>
</dbReference>
<sequence length="239" mass="27446">MNQEASFSEIERKLKNHLVENHIPDRNLQAILLNSSLPLHVTVLGFLIITRTIIDIKVDPLIVPRNYPESKKMYARQLIHQSADQNEMYAQFLLAISYRSGLWHVRDNDQAFQWYQKSAKSNNLVAYHHLGTCYQYSIGCRRDMDKAYKCYSKFGDGFQDGLMSFYLKGEATIVPSIIAGSVGGRWTDADRTSRPATFVEFCLGDVKFLRTVSGESVFPYLTRHFDNLEHLTFAKALHT</sequence>
<name>A0A9N9C9X9_9GLOM</name>
<dbReference type="PANTHER" id="PTHR43628">
    <property type="entry name" value="ACTIVATOR OF C KINASE PROTEIN 1-RELATED"/>
    <property type="match status" value="1"/>
</dbReference>
<dbReference type="PANTHER" id="PTHR43628:SF1">
    <property type="entry name" value="CHITIN SYNTHASE REGULATORY FACTOR 2-RELATED"/>
    <property type="match status" value="1"/>
</dbReference>
<gene>
    <name evidence="1" type="ORF">AGERDE_LOCUS8726</name>
</gene>
<dbReference type="SMART" id="SM00671">
    <property type="entry name" value="SEL1"/>
    <property type="match status" value="2"/>
</dbReference>
<dbReference type="InterPro" id="IPR006597">
    <property type="entry name" value="Sel1-like"/>
</dbReference>
<dbReference type="OrthoDB" id="272077at2759"/>
<dbReference type="Gene3D" id="1.25.40.10">
    <property type="entry name" value="Tetratricopeptide repeat domain"/>
    <property type="match status" value="1"/>
</dbReference>
<dbReference type="AlphaFoldDB" id="A0A9N9C9X9"/>
<reference evidence="1" key="1">
    <citation type="submission" date="2021-06" db="EMBL/GenBank/DDBJ databases">
        <authorList>
            <person name="Kallberg Y."/>
            <person name="Tangrot J."/>
            <person name="Rosling A."/>
        </authorList>
    </citation>
    <scope>NUCLEOTIDE SEQUENCE</scope>
    <source>
        <strain evidence="1">MT106</strain>
    </source>
</reference>
<proteinExistence type="predicted"/>
<organism evidence="1 2">
    <name type="scientific">Ambispora gerdemannii</name>
    <dbReference type="NCBI Taxonomy" id="144530"/>
    <lineage>
        <taxon>Eukaryota</taxon>
        <taxon>Fungi</taxon>
        <taxon>Fungi incertae sedis</taxon>
        <taxon>Mucoromycota</taxon>
        <taxon>Glomeromycotina</taxon>
        <taxon>Glomeromycetes</taxon>
        <taxon>Archaeosporales</taxon>
        <taxon>Ambisporaceae</taxon>
        <taxon>Ambispora</taxon>
    </lineage>
</organism>
<keyword evidence="2" id="KW-1185">Reference proteome</keyword>
<dbReference type="InterPro" id="IPR052945">
    <property type="entry name" value="Mitotic_Regulator"/>
</dbReference>
<evidence type="ECO:0000313" key="1">
    <source>
        <dbReference type="EMBL" id="CAG8593496.1"/>
    </source>
</evidence>
<dbReference type="Pfam" id="PF08238">
    <property type="entry name" value="Sel1"/>
    <property type="match status" value="2"/>
</dbReference>